<gene>
    <name evidence="4" type="ORF">HNR19_001981</name>
</gene>
<evidence type="ECO:0000259" key="3">
    <source>
        <dbReference type="PROSITE" id="PS51186"/>
    </source>
</evidence>
<sequence>MTSATAMEISVDDPLRLDVRGLLQEHLADMYATSPPESVHALDAHALAVPGVTFWTLREEGALLGCGALKEIDPAHAEIKSMRTATAARRRGVAARLLDHLLAEARSRGYERISLETGSEDFFAPARALYASRGFSVCGPFEGYAEDPNSVFMTLELQPQRRA</sequence>
<keyword evidence="5" id="KW-1185">Reference proteome</keyword>
<accession>A0A853C4S5</accession>
<name>A0A853C4S5_9ACTN</name>
<dbReference type="EC" id="2.3.1.-" evidence="4"/>
<evidence type="ECO:0000256" key="2">
    <source>
        <dbReference type="ARBA" id="ARBA00023315"/>
    </source>
</evidence>
<dbReference type="PROSITE" id="PS51186">
    <property type="entry name" value="GNAT"/>
    <property type="match status" value="1"/>
</dbReference>
<dbReference type="InterPro" id="IPR000182">
    <property type="entry name" value="GNAT_dom"/>
</dbReference>
<dbReference type="InterPro" id="IPR016181">
    <property type="entry name" value="Acyl_CoA_acyltransferase"/>
</dbReference>
<comment type="caution">
    <text evidence="4">The sequence shown here is derived from an EMBL/GenBank/DDBJ whole genome shotgun (WGS) entry which is preliminary data.</text>
</comment>
<evidence type="ECO:0000256" key="1">
    <source>
        <dbReference type="ARBA" id="ARBA00022679"/>
    </source>
</evidence>
<dbReference type="SUPFAM" id="SSF55729">
    <property type="entry name" value="Acyl-CoA N-acyltransferases (Nat)"/>
    <property type="match status" value="1"/>
</dbReference>
<protein>
    <submittedName>
        <fullName evidence="4">Putative acetyltransferase</fullName>
        <ecNumber evidence="4">2.3.1.-</ecNumber>
    </submittedName>
</protein>
<keyword evidence="1 4" id="KW-0808">Transferase</keyword>
<dbReference type="Pfam" id="PF00583">
    <property type="entry name" value="Acetyltransf_1"/>
    <property type="match status" value="1"/>
</dbReference>
<dbReference type="RefSeq" id="WP_246303502.1">
    <property type="nucleotide sequence ID" value="NZ_JACCFP010000001.1"/>
</dbReference>
<reference evidence="4 5" key="1">
    <citation type="submission" date="2020-07" db="EMBL/GenBank/DDBJ databases">
        <title>Sequencing the genomes of 1000 actinobacteria strains.</title>
        <authorList>
            <person name="Klenk H.-P."/>
        </authorList>
    </citation>
    <scope>NUCLEOTIDE SEQUENCE [LARGE SCALE GENOMIC DNA]</scope>
    <source>
        <strain evidence="4 5">DSM 103833</strain>
    </source>
</reference>
<dbReference type="Proteomes" id="UP000530424">
    <property type="component" value="Unassembled WGS sequence"/>
</dbReference>
<dbReference type="Gene3D" id="3.40.630.30">
    <property type="match status" value="1"/>
</dbReference>
<dbReference type="PANTHER" id="PTHR43877:SF5">
    <property type="entry name" value="BLL8307 PROTEIN"/>
    <property type="match status" value="1"/>
</dbReference>
<dbReference type="EMBL" id="JACCFP010000001">
    <property type="protein sequence ID" value="NYJ01283.1"/>
    <property type="molecule type" value="Genomic_DNA"/>
</dbReference>
<proteinExistence type="predicted"/>
<evidence type="ECO:0000313" key="4">
    <source>
        <dbReference type="EMBL" id="NYJ01283.1"/>
    </source>
</evidence>
<dbReference type="GO" id="GO:0016747">
    <property type="term" value="F:acyltransferase activity, transferring groups other than amino-acyl groups"/>
    <property type="evidence" value="ECO:0007669"/>
    <property type="project" value="InterPro"/>
</dbReference>
<evidence type="ECO:0000313" key="5">
    <source>
        <dbReference type="Proteomes" id="UP000530424"/>
    </source>
</evidence>
<dbReference type="PANTHER" id="PTHR43877">
    <property type="entry name" value="AMINOALKYLPHOSPHONATE N-ACETYLTRANSFERASE-RELATED-RELATED"/>
    <property type="match status" value="1"/>
</dbReference>
<feature type="domain" description="N-acetyltransferase" evidence="3">
    <location>
        <begin position="17"/>
        <end position="158"/>
    </location>
</feature>
<organism evidence="4 5">
    <name type="scientific">Nocardioides thalensis</name>
    <dbReference type="NCBI Taxonomy" id="1914755"/>
    <lineage>
        <taxon>Bacteria</taxon>
        <taxon>Bacillati</taxon>
        <taxon>Actinomycetota</taxon>
        <taxon>Actinomycetes</taxon>
        <taxon>Propionibacteriales</taxon>
        <taxon>Nocardioidaceae</taxon>
        <taxon>Nocardioides</taxon>
    </lineage>
</organism>
<dbReference type="InterPro" id="IPR050832">
    <property type="entry name" value="Bact_Acetyltransf"/>
</dbReference>
<keyword evidence="2 4" id="KW-0012">Acyltransferase</keyword>
<dbReference type="AlphaFoldDB" id="A0A853C4S5"/>